<dbReference type="Proteomes" id="UP000827092">
    <property type="component" value="Unassembled WGS sequence"/>
</dbReference>
<name>A0AAV6UVK2_9ARAC</name>
<proteinExistence type="predicted"/>
<dbReference type="AlphaFoldDB" id="A0AAV6UVK2"/>
<gene>
    <name evidence="1" type="ORF">JTE90_026963</name>
</gene>
<organism evidence="1 2">
    <name type="scientific">Oedothorax gibbosus</name>
    <dbReference type="NCBI Taxonomy" id="931172"/>
    <lineage>
        <taxon>Eukaryota</taxon>
        <taxon>Metazoa</taxon>
        <taxon>Ecdysozoa</taxon>
        <taxon>Arthropoda</taxon>
        <taxon>Chelicerata</taxon>
        <taxon>Arachnida</taxon>
        <taxon>Araneae</taxon>
        <taxon>Araneomorphae</taxon>
        <taxon>Entelegynae</taxon>
        <taxon>Araneoidea</taxon>
        <taxon>Linyphiidae</taxon>
        <taxon>Erigoninae</taxon>
        <taxon>Oedothorax</taxon>
    </lineage>
</organism>
<reference evidence="1 2" key="1">
    <citation type="journal article" date="2022" name="Nat. Ecol. Evol.">
        <title>A masculinizing supergene underlies an exaggerated male reproductive morph in a spider.</title>
        <authorList>
            <person name="Hendrickx F."/>
            <person name="De Corte Z."/>
            <person name="Sonet G."/>
            <person name="Van Belleghem S.M."/>
            <person name="Kostlbacher S."/>
            <person name="Vangestel C."/>
        </authorList>
    </citation>
    <scope>NUCLEOTIDE SEQUENCE [LARGE SCALE GENOMIC DNA]</scope>
    <source>
        <strain evidence="1">W744_W776</strain>
    </source>
</reference>
<protein>
    <submittedName>
        <fullName evidence="1">Uncharacterized protein</fullName>
    </submittedName>
</protein>
<accession>A0AAV6UVK2</accession>
<evidence type="ECO:0000313" key="1">
    <source>
        <dbReference type="EMBL" id="KAG8188346.1"/>
    </source>
</evidence>
<dbReference type="EMBL" id="JAFNEN010000241">
    <property type="protein sequence ID" value="KAG8188346.1"/>
    <property type="molecule type" value="Genomic_DNA"/>
</dbReference>
<sequence>MVVLNVFSVKHLTETGEHVVEGPAVKARNELIHIRDVSGHHGSVLMIVGKTPSPSWTTCSLMSAIETQTSSHIKNIFQDHGKCRADRRAYNLECQQFKQKKRVILHDETFSMIMAMVHGPGHFHGLVDETSSPNGRTYFGMSAIKTINESARNPIKNFFHDHGDVLMIVDTFSNDQEDVLPVRRLAQAGEHVPERLQLKHRQVLISRTFSSIMANVLPVERLAQAGEHVLECQKFKQKKN</sequence>
<comment type="caution">
    <text evidence="1">The sequence shown here is derived from an EMBL/GenBank/DDBJ whole genome shotgun (WGS) entry which is preliminary data.</text>
</comment>
<evidence type="ECO:0000313" key="2">
    <source>
        <dbReference type="Proteomes" id="UP000827092"/>
    </source>
</evidence>
<keyword evidence="2" id="KW-1185">Reference proteome</keyword>